<dbReference type="PROSITE" id="PS50110">
    <property type="entry name" value="RESPONSE_REGULATORY"/>
    <property type="match status" value="1"/>
</dbReference>
<name>A0AAE2VZD5_9RHOB</name>
<feature type="modified residue" description="4-aspartylphosphate" evidence="1">
    <location>
        <position position="73"/>
    </location>
</feature>
<dbReference type="InterPro" id="IPR052893">
    <property type="entry name" value="TCS_response_regulator"/>
</dbReference>
<dbReference type="GO" id="GO:0000160">
    <property type="term" value="P:phosphorelay signal transduction system"/>
    <property type="evidence" value="ECO:0007669"/>
    <property type="project" value="InterPro"/>
</dbReference>
<dbReference type="Proteomes" id="UP000732193">
    <property type="component" value="Unassembled WGS sequence"/>
</dbReference>
<evidence type="ECO:0000313" key="3">
    <source>
        <dbReference type="EMBL" id="MBM1714671.1"/>
    </source>
</evidence>
<dbReference type="Pfam" id="PF00072">
    <property type="entry name" value="Response_reg"/>
    <property type="match status" value="1"/>
</dbReference>
<dbReference type="EMBL" id="JAFBRM010000003">
    <property type="protein sequence ID" value="MBM1714671.1"/>
    <property type="molecule type" value="Genomic_DNA"/>
</dbReference>
<keyword evidence="4" id="KW-1185">Reference proteome</keyword>
<dbReference type="PANTHER" id="PTHR44520">
    <property type="entry name" value="RESPONSE REGULATOR RCP1-RELATED"/>
    <property type="match status" value="1"/>
</dbReference>
<comment type="caution">
    <text evidence="3">The sequence shown here is derived from an EMBL/GenBank/DDBJ whole genome shotgun (WGS) entry which is preliminary data.</text>
</comment>
<feature type="domain" description="Response regulatory" evidence="2">
    <location>
        <begin position="19"/>
        <end position="142"/>
    </location>
</feature>
<organism evidence="3 4">
    <name type="scientific">Sulfitobacter geojensis</name>
    <dbReference type="NCBI Taxonomy" id="1342299"/>
    <lineage>
        <taxon>Bacteria</taxon>
        <taxon>Pseudomonadati</taxon>
        <taxon>Pseudomonadota</taxon>
        <taxon>Alphaproteobacteria</taxon>
        <taxon>Rhodobacterales</taxon>
        <taxon>Roseobacteraceae</taxon>
        <taxon>Sulfitobacter</taxon>
    </lineage>
</organism>
<sequence>MTLTDQLTDRIPDRHTIDTLMLIDDNTFDQLICKRVTAKTGLVGNLLQYLDAQQALDHLVDPDAATPDLILLDINMPKMDGFEFLAAVHDRFPEGLCPIIVMLDPALDPKGEARARVFPMVQGFLAKPLTPEDLQGFADLLRDLR</sequence>
<reference evidence="3 4" key="1">
    <citation type="submission" date="2021-01" db="EMBL/GenBank/DDBJ databases">
        <title>Diatom-associated Roseobacters Show Island Model of Population Structure.</title>
        <authorList>
            <person name="Qu L."/>
            <person name="Feng X."/>
            <person name="Chen Y."/>
            <person name="Li L."/>
            <person name="Wang X."/>
            <person name="Hu Z."/>
            <person name="Wang H."/>
            <person name="Luo H."/>
        </authorList>
    </citation>
    <scope>NUCLEOTIDE SEQUENCE [LARGE SCALE GENOMIC DNA]</scope>
    <source>
        <strain evidence="3 4">TR60-84</strain>
    </source>
</reference>
<dbReference type="RefSeq" id="WP_203242693.1">
    <property type="nucleotide sequence ID" value="NZ_JAFBRH010000003.1"/>
</dbReference>
<evidence type="ECO:0000313" key="4">
    <source>
        <dbReference type="Proteomes" id="UP000732193"/>
    </source>
</evidence>
<keyword evidence="1" id="KW-0597">Phosphoprotein</keyword>
<dbReference type="SMART" id="SM00448">
    <property type="entry name" value="REC"/>
    <property type="match status" value="1"/>
</dbReference>
<dbReference type="InterPro" id="IPR001789">
    <property type="entry name" value="Sig_transdc_resp-reg_receiver"/>
</dbReference>
<protein>
    <submittedName>
        <fullName evidence="3">Response regulator</fullName>
    </submittedName>
</protein>
<accession>A0AAE2VZD5</accession>
<evidence type="ECO:0000256" key="1">
    <source>
        <dbReference type="PROSITE-ProRule" id="PRU00169"/>
    </source>
</evidence>
<dbReference type="SUPFAM" id="SSF52172">
    <property type="entry name" value="CheY-like"/>
    <property type="match status" value="1"/>
</dbReference>
<dbReference type="InterPro" id="IPR011006">
    <property type="entry name" value="CheY-like_superfamily"/>
</dbReference>
<evidence type="ECO:0000259" key="2">
    <source>
        <dbReference type="PROSITE" id="PS50110"/>
    </source>
</evidence>
<dbReference type="AlphaFoldDB" id="A0AAE2VZD5"/>
<dbReference type="PANTHER" id="PTHR44520:SF2">
    <property type="entry name" value="RESPONSE REGULATOR RCP1"/>
    <property type="match status" value="1"/>
</dbReference>
<dbReference type="Gene3D" id="3.40.50.2300">
    <property type="match status" value="1"/>
</dbReference>
<gene>
    <name evidence="3" type="ORF">JQV55_13950</name>
</gene>
<proteinExistence type="predicted"/>